<feature type="transmembrane region" description="Helical" evidence="10">
    <location>
        <begin position="362"/>
        <end position="383"/>
    </location>
</feature>
<dbReference type="Proteomes" id="UP000054558">
    <property type="component" value="Unassembled WGS sequence"/>
</dbReference>
<keyword evidence="3 10" id="KW-0812">Transmembrane</keyword>
<evidence type="ECO:0000256" key="4">
    <source>
        <dbReference type="ARBA" id="ARBA00022989"/>
    </source>
</evidence>
<evidence type="ECO:0000313" key="12">
    <source>
        <dbReference type="Proteomes" id="UP000054558"/>
    </source>
</evidence>
<evidence type="ECO:0000256" key="9">
    <source>
        <dbReference type="SAM" id="MobiDB-lite"/>
    </source>
</evidence>
<dbReference type="InterPro" id="IPR007318">
    <property type="entry name" value="Phopholipid_MeTrfase"/>
</dbReference>
<feature type="transmembrane region" description="Helical" evidence="10">
    <location>
        <begin position="389"/>
        <end position="408"/>
    </location>
</feature>
<keyword evidence="6 10" id="KW-0472">Membrane</keyword>
<dbReference type="EMBL" id="DF237411">
    <property type="protein sequence ID" value="GAQ88830.1"/>
    <property type="molecule type" value="Genomic_DNA"/>
</dbReference>
<dbReference type="GO" id="GO:0006656">
    <property type="term" value="P:phosphatidylcholine biosynthetic process"/>
    <property type="evidence" value="ECO:0007669"/>
    <property type="project" value="UniProtKB-UniPathway"/>
</dbReference>
<proteinExistence type="predicted"/>
<evidence type="ECO:0000256" key="5">
    <source>
        <dbReference type="ARBA" id="ARBA00023098"/>
    </source>
</evidence>
<dbReference type="PANTHER" id="PTHR12714">
    <property type="entry name" value="PROTEIN-S ISOPRENYLCYSTEINE O-METHYLTRANSFERASE"/>
    <property type="match status" value="1"/>
</dbReference>
<keyword evidence="7" id="KW-0594">Phospholipid biosynthesis</keyword>
<evidence type="ECO:0000313" key="11">
    <source>
        <dbReference type="EMBL" id="GAQ88830.1"/>
    </source>
</evidence>
<keyword evidence="2" id="KW-0444">Lipid biosynthesis</keyword>
<evidence type="ECO:0008006" key="13">
    <source>
        <dbReference type="Google" id="ProtNLM"/>
    </source>
</evidence>
<dbReference type="GO" id="GO:0012505">
    <property type="term" value="C:endomembrane system"/>
    <property type="evidence" value="ECO:0007669"/>
    <property type="project" value="UniProtKB-SubCell"/>
</dbReference>
<gene>
    <name evidence="11" type="ORF">KFL_004620100</name>
</gene>
<dbReference type="GO" id="GO:0016740">
    <property type="term" value="F:transferase activity"/>
    <property type="evidence" value="ECO:0007669"/>
    <property type="project" value="UniProtKB-ARBA"/>
</dbReference>
<feature type="region of interest" description="Disordered" evidence="9">
    <location>
        <begin position="170"/>
        <end position="190"/>
    </location>
</feature>
<feature type="region of interest" description="Disordered" evidence="9">
    <location>
        <begin position="1"/>
        <end position="26"/>
    </location>
</feature>
<keyword evidence="5" id="KW-0443">Lipid metabolism</keyword>
<feature type="compositionally biased region" description="Basic and acidic residues" evidence="9">
    <location>
        <begin position="89"/>
        <end position="100"/>
    </location>
</feature>
<protein>
    <recommendedName>
        <fullName evidence="13">Protein-S-isoprenylcysteine O-methyltransferase</fullName>
    </recommendedName>
</protein>
<feature type="transmembrane region" description="Helical" evidence="10">
    <location>
        <begin position="278"/>
        <end position="298"/>
    </location>
</feature>
<dbReference type="UniPathway" id="UPA00753"/>
<dbReference type="Gene3D" id="1.20.120.1630">
    <property type="match status" value="1"/>
</dbReference>
<feature type="transmembrane region" description="Helical" evidence="10">
    <location>
        <begin position="238"/>
        <end position="258"/>
    </location>
</feature>
<sequence>MVRAAADNGPPEGGASELPGPGKDDQIVNEVVGQARDALRGALESATNQALERGAGSGDNPESREEALEAAIDANAEGALGRGAASREVSGREEGDRWQEEEGATSSSRAKGGEEQRQDSQRRFETEMRRDVEQNTEARGFVVDEKLRDPNRVPAFAPEQLGGGAYMTVQERGGESGGSEKQEGRKLPKSGFVVDDLGDGGGVEVIGGGVSAGPDILTQRLRRSRKRLLMKMFQGLEVGVKTAVTDPMGAIALLWFFLTHQIERILDWTNTGVWYSRLLKLAGAAFTLLPPILLLVSYPLEWFLVTLNNILTGDPLASIGFGLQVALIYYPITFSVLAAIAGLEGTRQLAVSRVTNDISRPFTPQLMQLVGMAWFLIMVPGLLLYKTAIGWVGFMTAFYVSFFVKSAIARFVGYTVQRTEGDPQWAQSPANPREIDPEWRIMPRTSTRVVFGLSVVLLHFLVMLESSQWTKLFFAKMPLWAKLIHTIGALWLLTFCYYVNTHSSDFIREYFEQYVVPREIVNEGLYRYVRHPIYASYMLLFVAYAFAMRAPISAGLLGAVSLWYYNIRVEIEEAKLVGRFGQDYVDYIREVPYRYWLGVY</sequence>
<evidence type="ECO:0000256" key="7">
    <source>
        <dbReference type="ARBA" id="ARBA00023209"/>
    </source>
</evidence>
<feature type="transmembrane region" description="Helical" evidence="10">
    <location>
        <begin position="537"/>
        <end position="565"/>
    </location>
</feature>
<organism evidence="11 12">
    <name type="scientific">Klebsormidium nitens</name>
    <name type="common">Green alga</name>
    <name type="synonym">Ulothrix nitens</name>
    <dbReference type="NCBI Taxonomy" id="105231"/>
    <lineage>
        <taxon>Eukaryota</taxon>
        <taxon>Viridiplantae</taxon>
        <taxon>Streptophyta</taxon>
        <taxon>Klebsormidiophyceae</taxon>
        <taxon>Klebsormidiales</taxon>
        <taxon>Klebsormidiaceae</taxon>
        <taxon>Klebsormidium</taxon>
    </lineage>
</organism>
<evidence type="ECO:0000256" key="8">
    <source>
        <dbReference type="ARBA" id="ARBA00023264"/>
    </source>
</evidence>
<accession>A0A1Y1ID37</accession>
<feature type="compositionally biased region" description="Basic and acidic residues" evidence="9">
    <location>
        <begin position="172"/>
        <end position="186"/>
    </location>
</feature>
<feature type="compositionally biased region" description="Basic and acidic residues" evidence="9">
    <location>
        <begin position="111"/>
        <end position="133"/>
    </location>
</feature>
<dbReference type="STRING" id="105231.A0A1Y1ID37"/>
<evidence type="ECO:0000256" key="1">
    <source>
        <dbReference type="ARBA" id="ARBA00004127"/>
    </source>
</evidence>
<dbReference type="OrthoDB" id="422086at2759"/>
<dbReference type="AlphaFoldDB" id="A0A1Y1ID37"/>
<evidence type="ECO:0000256" key="6">
    <source>
        <dbReference type="ARBA" id="ARBA00023136"/>
    </source>
</evidence>
<feature type="region of interest" description="Disordered" evidence="9">
    <location>
        <begin position="38"/>
        <end position="137"/>
    </location>
</feature>
<name>A0A1Y1ID37_KLENI</name>
<dbReference type="PANTHER" id="PTHR12714:SF11">
    <property type="entry name" value="PROTEIN C-TERMINAL S-ISOPRENYLCYSTEINE CARBOXYL O-METHYLTRANSFERASE"/>
    <property type="match status" value="1"/>
</dbReference>
<keyword evidence="12" id="KW-1185">Reference proteome</keyword>
<feature type="transmembrane region" description="Helical" evidence="10">
    <location>
        <begin position="449"/>
        <end position="467"/>
    </location>
</feature>
<evidence type="ECO:0000256" key="3">
    <source>
        <dbReference type="ARBA" id="ARBA00022692"/>
    </source>
</evidence>
<reference evidence="11 12" key="1">
    <citation type="journal article" date="2014" name="Nat. Commun.">
        <title>Klebsormidium flaccidum genome reveals primary factors for plant terrestrial adaptation.</title>
        <authorList>
            <person name="Hori K."/>
            <person name="Maruyama F."/>
            <person name="Fujisawa T."/>
            <person name="Togashi T."/>
            <person name="Yamamoto N."/>
            <person name="Seo M."/>
            <person name="Sato S."/>
            <person name="Yamada T."/>
            <person name="Mori H."/>
            <person name="Tajima N."/>
            <person name="Moriyama T."/>
            <person name="Ikeuchi M."/>
            <person name="Watanabe M."/>
            <person name="Wada H."/>
            <person name="Kobayashi K."/>
            <person name="Saito M."/>
            <person name="Masuda T."/>
            <person name="Sasaki-Sekimoto Y."/>
            <person name="Mashiguchi K."/>
            <person name="Awai K."/>
            <person name="Shimojima M."/>
            <person name="Masuda S."/>
            <person name="Iwai M."/>
            <person name="Nobusawa T."/>
            <person name="Narise T."/>
            <person name="Kondo S."/>
            <person name="Saito H."/>
            <person name="Sato R."/>
            <person name="Murakawa M."/>
            <person name="Ihara Y."/>
            <person name="Oshima-Yamada Y."/>
            <person name="Ohtaka K."/>
            <person name="Satoh M."/>
            <person name="Sonobe K."/>
            <person name="Ishii M."/>
            <person name="Ohtani R."/>
            <person name="Kanamori-Sato M."/>
            <person name="Honoki R."/>
            <person name="Miyazaki D."/>
            <person name="Mochizuki H."/>
            <person name="Umetsu J."/>
            <person name="Higashi K."/>
            <person name="Shibata D."/>
            <person name="Kamiya Y."/>
            <person name="Sato N."/>
            <person name="Nakamura Y."/>
            <person name="Tabata S."/>
            <person name="Ida S."/>
            <person name="Kurokawa K."/>
            <person name="Ohta H."/>
        </authorList>
    </citation>
    <scope>NUCLEOTIDE SEQUENCE [LARGE SCALE GENOMIC DNA]</scope>
    <source>
        <strain evidence="11 12">NIES-2285</strain>
    </source>
</reference>
<keyword evidence="8" id="KW-1208">Phospholipid metabolism</keyword>
<feature type="transmembrane region" description="Helical" evidence="10">
    <location>
        <begin position="318"/>
        <end position="341"/>
    </location>
</feature>
<keyword evidence="4 10" id="KW-1133">Transmembrane helix</keyword>
<evidence type="ECO:0000256" key="2">
    <source>
        <dbReference type="ARBA" id="ARBA00022516"/>
    </source>
</evidence>
<evidence type="ECO:0000256" key="10">
    <source>
        <dbReference type="SAM" id="Phobius"/>
    </source>
</evidence>
<comment type="subcellular location">
    <subcellularLocation>
        <location evidence="1">Endomembrane system</location>
        <topology evidence="1">Multi-pass membrane protein</topology>
    </subcellularLocation>
</comment>
<dbReference type="Pfam" id="PF04191">
    <property type="entry name" value="PEMT"/>
    <property type="match status" value="1"/>
</dbReference>
<feature type="transmembrane region" description="Helical" evidence="10">
    <location>
        <begin position="479"/>
        <end position="499"/>
    </location>
</feature>